<dbReference type="GO" id="GO:0005669">
    <property type="term" value="C:transcription factor TFIID complex"/>
    <property type="evidence" value="ECO:0007669"/>
    <property type="project" value="InterPro"/>
</dbReference>
<evidence type="ECO:0000256" key="3">
    <source>
        <dbReference type="ARBA" id="ARBA00017484"/>
    </source>
</evidence>
<dbReference type="Proteomes" id="UP000887566">
    <property type="component" value="Unplaced"/>
</dbReference>
<organism evidence="9 10">
    <name type="scientific">Plectus sambesii</name>
    <dbReference type="NCBI Taxonomy" id="2011161"/>
    <lineage>
        <taxon>Eukaryota</taxon>
        <taxon>Metazoa</taxon>
        <taxon>Ecdysozoa</taxon>
        <taxon>Nematoda</taxon>
        <taxon>Chromadorea</taxon>
        <taxon>Plectida</taxon>
        <taxon>Plectina</taxon>
        <taxon>Plectoidea</taxon>
        <taxon>Plectidae</taxon>
        <taxon>Plectus</taxon>
    </lineage>
</organism>
<dbReference type="GO" id="GO:0003677">
    <property type="term" value="F:DNA binding"/>
    <property type="evidence" value="ECO:0007669"/>
    <property type="project" value="TreeGrafter"/>
</dbReference>
<dbReference type="Gene3D" id="1.10.20.10">
    <property type="entry name" value="Histone, subunit A"/>
    <property type="match status" value="1"/>
</dbReference>
<evidence type="ECO:0000313" key="9">
    <source>
        <dbReference type="Proteomes" id="UP000887566"/>
    </source>
</evidence>
<protein>
    <recommendedName>
        <fullName evidence="3">Transcription initiation factor TFIID subunit 12</fullName>
    </recommendedName>
</protein>
<keyword evidence="6" id="KW-0539">Nucleus</keyword>
<dbReference type="GO" id="GO:0051123">
    <property type="term" value="P:RNA polymerase II preinitiation complex assembly"/>
    <property type="evidence" value="ECO:0007669"/>
    <property type="project" value="TreeGrafter"/>
</dbReference>
<evidence type="ECO:0000256" key="4">
    <source>
        <dbReference type="ARBA" id="ARBA00023015"/>
    </source>
</evidence>
<feature type="compositionally biased region" description="Low complexity" evidence="7">
    <location>
        <begin position="223"/>
        <end position="235"/>
    </location>
</feature>
<evidence type="ECO:0000256" key="1">
    <source>
        <dbReference type="ARBA" id="ARBA00004123"/>
    </source>
</evidence>
<comment type="similarity">
    <text evidence="2">Belongs to the TAF12 family.</text>
</comment>
<feature type="compositionally biased region" description="Basic and acidic residues" evidence="7">
    <location>
        <begin position="1"/>
        <end position="13"/>
    </location>
</feature>
<dbReference type="PANTHER" id="PTHR12264:SF21">
    <property type="entry name" value="TRANSCRIPTION INITIATION FACTOR TFIID SUBUNIT 12"/>
    <property type="match status" value="1"/>
</dbReference>
<dbReference type="GO" id="GO:0000124">
    <property type="term" value="C:SAGA complex"/>
    <property type="evidence" value="ECO:0007669"/>
    <property type="project" value="InterPro"/>
</dbReference>
<accession>A0A914V6L8</accession>
<reference evidence="10" key="1">
    <citation type="submission" date="2022-11" db="UniProtKB">
        <authorList>
            <consortium name="WormBaseParasite"/>
        </authorList>
    </citation>
    <scope>IDENTIFICATION</scope>
</reference>
<sequence length="379" mass="41387">MVRCVFRDHRRQAVGDPMAQQQSGPQGLLPQQQQQSGYQPAPHQPHPPPRTAADMSMRYGSPYPNQQVFMPAPSSGVPPAAPQFSHSHMMQQSNGANVPQQQQIIYQQIPSAPNMRPVQLAPRFVVQQTTADGVVVSSAPGYLAAGQPGTMRPVQAAPQRFIAAHPVAGQQRFAIHTTTTQMQPQPVAQQYTFAQPTTMQPQPQPPAAPGVQSHAIRQALSHSPSASAPSAPANPQATQGYSRPNQSWSTTSTAASSSNAPAQLATASSGSDQLLDKKRLDELVKEVDPHETLEEDVKDALLQLTDEFVDKVLNDACRLAKHRDSDKLEAKDVQLVLERNWNMWIPGFGTDESRPYKKAVITDAHKQRMALIKKTLKKP</sequence>
<dbReference type="InterPro" id="IPR009072">
    <property type="entry name" value="Histone-fold"/>
</dbReference>
<dbReference type="FunFam" id="1.10.20.10:FF:000011">
    <property type="entry name" value="Transcription initiation factor TFIID subunit 12"/>
    <property type="match status" value="1"/>
</dbReference>
<evidence type="ECO:0000256" key="6">
    <source>
        <dbReference type="ARBA" id="ARBA00023242"/>
    </source>
</evidence>
<comment type="subcellular location">
    <subcellularLocation>
        <location evidence="1">Nucleus</location>
    </subcellularLocation>
</comment>
<dbReference type="GO" id="GO:0017025">
    <property type="term" value="F:TBP-class protein binding"/>
    <property type="evidence" value="ECO:0007669"/>
    <property type="project" value="TreeGrafter"/>
</dbReference>
<dbReference type="InterPro" id="IPR003228">
    <property type="entry name" value="TFIID_TAF12_dom"/>
</dbReference>
<dbReference type="Pfam" id="PF03847">
    <property type="entry name" value="TFIID_20kDa"/>
    <property type="match status" value="1"/>
</dbReference>
<feature type="compositionally biased region" description="Low complexity" evidence="7">
    <location>
        <begin position="20"/>
        <end position="41"/>
    </location>
</feature>
<feature type="compositionally biased region" description="Polar residues" evidence="7">
    <location>
        <begin position="236"/>
        <end position="246"/>
    </location>
</feature>
<evidence type="ECO:0000256" key="7">
    <source>
        <dbReference type="SAM" id="MobiDB-lite"/>
    </source>
</evidence>
<keyword evidence="9" id="KW-1185">Reference proteome</keyword>
<evidence type="ECO:0000256" key="2">
    <source>
        <dbReference type="ARBA" id="ARBA00007530"/>
    </source>
</evidence>
<feature type="domain" description="Transcription initiation factor TFIID subunit 12" evidence="8">
    <location>
        <begin position="277"/>
        <end position="343"/>
    </location>
</feature>
<feature type="region of interest" description="Disordered" evidence="7">
    <location>
        <begin position="218"/>
        <end position="273"/>
    </location>
</feature>
<proteinExistence type="inferred from homology"/>
<evidence type="ECO:0000256" key="5">
    <source>
        <dbReference type="ARBA" id="ARBA00023163"/>
    </source>
</evidence>
<keyword evidence="4" id="KW-0805">Transcription regulation</keyword>
<dbReference type="GO" id="GO:0046982">
    <property type="term" value="F:protein heterodimerization activity"/>
    <property type="evidence" value="ECO:0007669"/>
    <property type="project" value="InterPro"/>
</dbReference>
<dbReference type="CDD" id="cd07981">
    <property type="entry name" value="HFD_TAF12"/>
    <property type="match status" value="1"/>
</dbReference>
<dbReference type="WBParaSite" id="PSAMB.scaffold15size126113.g365.t1">
    <property type="protein sequence ID" value="PSAMB.scaffold15size126113.g365.t1"/>
    <property type="gene ID" value="PSAMB.scaffold15size126113.g365"/>
</dbReference>
<evidence type="ECO:0000313" key="10">
    <source>
        <dbReference type="WBParaSite" id="PSAMB.scaffold15size126113.g365.t1"/>
    </source>
</evidence>
<dbReference type="AlphaFoldDB" id="A0A914V6L8"/>
<feature type="compositionally biased region" description="Low complexity" evidence="7">
    <location>
        <begin position="247"/>
        <end position="260"/>
    </location>
</feature>
<dbReference type="InterPro" id="IPR037794">
    <property type="entry name" value="TAF12"/>
</dbReference>
<dbReference type="SUPFAM" id="SSF47113">
    <property type="entry name" value="Histone-fold"/>
    <property type="match status" value="1"/>
</dbReference>
<keyword evidence="5" id="KW-0804">Transcription</keyword>
<name>A0A914V6L8_9BILA</name>
<evidence type="ECO:0000259" key="8">
    <source>
        <dbReference type="Pfam" id="PF03847"/>
    </source>
</evidence>
<feature type="region of interest" description="Disordered" evidence="7">
    <location>
        <begin position="1"/>
        <end position="64"/>
    </location>
</feature>
<dbReference type="PANTHER" id="PTHR12264">
    <property type="entry name" value="TRANSCRIPTION INITIATION FACTOR TFIID SUBUNIT 12"/>
    <property type="match status" value="1"/>
</dbReference>